<protein>
    <submittedName>
        <fullName evidence="2">Uncharacterized protein</fullName>
    </submittedName>
</protein>
<feature type="region of interest" description="Disordered" evidence="1">
    <location>
        <begin position="71"/>
        <end position="102"/>
    </location>
</feature>
<feature type="compositionally biased region" description="Pro residues" evidence="1">
    <location>
        <begin position="73"/>
        <end position="89"/>
    </location>
</feature>
<name>A0A378JMG9_9GAMM</name>
<accession>A0A378JMG9</accession>
<dbReference type="AlphaFoldDB" id="A0A378JMG9"/>
<evidence type="ECO:0000313" key="2">
    <source>
        <dbReference type="EMBL" id="STX52435.1"/>
    </source>
</evidence>
<dbReference type="OrthoDB" id="9960782at2"/>
<organism evidence="2 3">
    <name type="scientific">Legionella busanensis</name>
    <dbReference type="NCBI Taxonomy" id="190655"/>
    <lineage>
        <taxon>Bacteria</taxon>
        <taxon>Pseudomonadati</taxon>
        <taxon>Pseudomonadota</taxon>
        <taxon>Gammaproteobacteria</taxon>
        <taxon>Legionellales</taxon>
        <taxon>Legionellaceae</taxon>
        <taxon>Legionella</taxon>
    </lineage>
</organism>
<reference evidence="2 3" key="1">
    <citation type="submission" date="2018-06" db="EMBL/GenBank/DDBJ databases">
        <authorList>
            <consortium name="Pathogen Informatics"/>
            <person name="Doyle S."/>
        </authorList>
    </citation>
    <scope>NUCLEOTIDE SEQUENCE [LARGE SCALE GENOMIC DNA]</scope>
    <source>
        <strain evidence="2 3">NCTC13316</strain>
    </source>
</reference>
<dbReference type="PROSITE" id="PS51257">
    <property type="entry name" value="PROKAR_LIPOPROTEIN"/>
    <property type="match status" value="1"/>
</dbReference>
<keyword evidence="3" id="KW-1185">Reference proteome</keyword>
<proteinExistence type="predicted"/>
<evidence type="ECO:0000256" key="1">
    <source>
        <dbReference type="SAM" id="MobiDB-lite"/>
    </source>
</evidence>
<evidence type="ECO:0000313" key="3">
    <source>
        <dbReference type="Proteomes" id="UP000254794"/>
    </source>
</evidence>
<gene>
    <name evidence="2" type="ORF">NCTC13316_02548</name>
</gene>
<dbReference type="RefSeq" id="WP_115331996.1">
    <property type="nucleotide sequence ID" value="NZ_CAAAHP010000006.1"/>
</dbReference>
<dbReference type="EMBL" id="UGOD01000001">
    <property type="protein sequence ID" value="STX52435.1"/>
    <property type="molecule type" value="Genomic_DNA"/>
</dbReference>
<sequence>MTGRWFLRIYLLILIFSLIACRSETPLEDYKAITELQNQNRERSVLTETTTTQDNVNTTIAAEVVASSLKVSPLPPAPPPPPPPPPPPDTAVIDINNCGTIP</sequence>
<dbReference type="Proteomes" id="UP000254794">
    <property type="component" value="Unassembled WGS sequence"/>
</dbReference>